<evidence type="ECO:0000313" key="1">
    <source>
        <dbReference type="EMBL" id="GBP81050.1"/>
    </source>
</evidence>
<dbReference type="AlphaFoldDB" id="A0A4C1Z0J6"/>
<keyword evidence="2" id="KW-1185">Reference proteome</keyword>
<reference evidence="1 2" key="1">
    <citation type="journal article" date="2019" name="Commun. Biol.">
        <title>The bagworm genome reveals a unique fibroin gene that provides high tensile strength.</title>
        <authorList>
            <person name="Kono N."/>
            <person name="Nakamura H."/>
            <person name="Ohtoshi R."/>
            <person name="Tomita M."/>
            <person name="Numata K."/>
            <person name="Arakawa K."/>
        </authorList>
    </citation>
    <scope>NUCLEOTIDE SEQUENCE [LARGE SCALE GENOMIC DNA]</scope>
</reference>
<organism evidence="1 2">
    <name type="scientific">Eumeta variegata</name>
    <name type="common">Bagworm moth</name>
    <name type="synonym">Eumeta japonica</name>
    <dbReference type="NCBI Taxonomy" id="151549"/>
    <lineage>
        <taxon>Eukaryota</taxon>
        <taxon>Metazoa</taxon>
        <taxon>Ecdysozoa</taxon>
        <taxon>Arthropoda</taxon>
        <taxon>Hexapoda</taxon>
        <taxon>Insecta</taxon>
        <taxon>Pterygota</taxon>
        <taxon>Neoptera</taxon>
        <taxon>Endopterygota</taxon>
        <taxon>Lepidoptera</taxon>
        <taxon>Glossata</taxon>
        <taxon>Ditrysia</taxon>
        <taxon>Tineoidea</taxon>
        <taxon>Psychidae</taxon>
        <taxon>Oiketicinae</taxon>
        <taxon>Eumeta</taxon>
    </lineage>
</organism>
<evidence type="ECO:0000313" key="2">
    <source>
        <dbReference type="Proteomes" id="UP000299102"/>
    </source>
</evidence>
<dbReference type="EMBL" id="BGZK01001494">
    <property type="protein sequence ID" value="GBP81050.1"/>
    <property type="molecule type" value="Genomic_DNA"/>
</dbReference>
<name>A0A4C1Z0J6_EUMVA</name>
<comment type="caution">
    <text evidence="1">The sequence shown here is derived from an EMBL/GenBank/DDBJ whole genome shotgun (WGS) entry which is preliminary data.</text>
</comment>
<sequence>MYIIRNNIGNTCDLRSSAAITLPDPSLFPTAVLFYLRHCDVFVMNFTAAKFRTLPRLLVSYWDLKSRRRDLRSMRVARANDRCHRCGDKTTGTSSLNVPSGARGV</sequence>
<protein>
    <submittedName>
        <fullName evidence="1">Uncharacterized protein</fullName>
    </submittedName>
</protein>
<accession>A0A4C1Z0J6</accession>
<gene>
    <name evidence="1" type="ORF">EVAR_62090_1</name>
</gene>
<dbReference type="Proteomes" id="UP000299102">
    <property type="component" value="Unassembled WGS sequence"/>
</dbReference>
<proteinExistence type="predicted"/>